<proteinExistence type="predicted"/>
<dbReference type="Proteomes" id="UP001252243">
    <property type="component" value="Unassembled WGS sequence"/>
</dbReference>
<evidence type="ECO:0000256" key="2">
    <source>
        <dbReference type="SAM" id="SignalP"/>
    </source>
</evidence>
<name>A0ABU1U7U9_9MICC</name>
<dbReference type="RefSeq" id="WP_310050257.1">
    <property type="nucleotide sequence ID" value="NZ_JAVDVQ010000002.1"/>
</dbReference>
<protein>
    <submittedName>
        <fullName evidence="3">V8-like Glu-specific endopeptidase</fullName>
    </submittedName>
</protein>
<dbReference type="EMBL" id="JAVDVQ010000002">
    <property type="protein sequence ID" value="MDR7081190.1"/>
    <property type="molecule type" value="Genomic_DNA"/>
</dbReference>
<evidence type="ECO:0000313" key="3">
    <source>
        <dbReference type="EMBL" id="MDR7081190.1"/>
    </source>
</evidence>
<dbReference type="PANTHER" id="PTHR15462">
    <property type="entry name" value="SERINE PROTEASE"/>
    <property type="match status" value="1"/>
</dbReference>
<organism evidence="3 4">
    <name type="scientific">Arthrobacter ginsengisoli</name>
    <dbReference type="NCBI Taxonomy" id="1356565"/>
    <lineage>
        <taxon>Bacteria</taxon>
        <taxon>Bacillati</taxon>
        <taxon>Actinomycetota</taxon>
        <taxon>Actinomycetes</taxon>
        <taxon>Micrococcales</taxon>
        <taxon>Micrococcaceae</taxon>
        <taxon>Arthrobacter</taxon>
    </lineage>
</organism>
<dbReference type="InterPro" id="IPR009003">
    <property type="entry name" value="Peptidase_S1_PA"/>
</dbReference>
<keyword evidence="1 2" id="KW-0732">Signal</keyword>
<accession>A0ABU1U7U9</accession>
<gene>
    <name evidence="3" type="ORF">J2X01_000467</name>
</gene>
<comment type="caution">
    <text evidence="3">The sequence shown here is derived from an EMBL/GenBank/DDBJ whole genome shotgun (WGS) entry which is preliminary data.</text>
</comment>
<dbReference type="InterPro" id="IPR050966">
    <property type="entry name" value="Glutamyl_endopeptidase"/>
</dbReference>
<dbReference type="InterPro" id="IPR043504">
    <property type="entry name" value="Peptidase_S1_PA_chymotrypsin"/>
</dbReference>
<evidence type="ECO:0000313" key="4">
    <source>
        <dbReference type="Proteomes" id="UP001252243"/>
    </source>
</evidence>
<keyword evidence="4" id="KW-1185">Reference proteome</keyword>
<dbReference type="Gene3D" id="2.40.10.10">
    <property type="entry name" value="Trypsin-like serine proteases"/>
    <property type="match status" value="2"/>
</dbReference>
<feature type="signal peptide" evidence="2">
    <location>
        <begin position="1"/>
        <end position="30"/>
    </location>
</feature>
<reference evidence="3 4" key="1">
    <citation type="submission" date="2023-07" db="EMBL/GenBank/DDBJ databases">
        <title>Sorghum-associated microbial communities from plants grown in Nebraska, USA.</title>
        <authorList>
            <person name="Schachtman D."/>
        </authorList>
    </citation>
    <scope>NUCLEOTIDE SEQUENCE [LARGE SCALE GENOMIC DNA]</scope>
    <source>
        <strain evidence="3 4">BE167</strain>
    </source>
</reference>
<evidence type="ECO:0000256" key="1">
    <source>
        <dbReference type="ARBA" id="ARBA00022729"/>
    </source>
</evidence>
<dbReference type="PANTHER" id="PTHR15462:SF19">
    <property type="entry name" value="PEPTIDASE S1 DOMAIN-CONTAINING PROTEIN"/>
    <property type="match status" value="1"/>
</dbReference>
<dbReference type="SUPFAM" id="SSF50494">
    <property type="entry name" value="Trypsin-like serine proteases"/>
    <property type="match status" value="1"/>
</dbReference>
<feature type="chain" id="PRO_5045842871" evidence="2">
    <location>
        <begin position="31"/>
        <end position="333"/>
    </location>
</feature>
<sequence>MRTPKTLATSLLSLSAAALLALSAAGAASAAPAPGKAPTETSTVSSQAVVDTGGAEYWTAERMRNAIPGDVLAERANQRSANPKAALNRAAEAGTPTTVEAQAPRLQAKGARTKVKASESPVKHIGKVFFSLGGANYVCSGNSVSSANKSTVATAGHCVNEGPGAFATKFTFVPAYLDGSAPYGMWTANALYAPTQWTSGGDMTYDTGFAVMDPLNGESLADVVGASGLEFNAERGLDYKAFGYPAAPPFNGESLKSCSGTATDDPYNPDFNTQGIPCNMTGGSSGGPWFIGSSATGYQNSINSYGYGSNSTTMYGPYWGSVVQETYITAAES</sequence>